<dbReference type="HAMAP" id="MF_01333_B">
    <property type="entry name" value="Ribosomal_uL5_B"/>
    <property type="match status" value="1"/>
</dbReference>
<feature type="domain" description="Large ribosomal subunit protein uL5 C-terminal" evidence="8">
    <location>
        <begin position="85"/>
        <end position="177"/>
    </location>
</feature>
<evidence type="ECO:0000256" key="2">
    <source>
        <dbReference type="ARBA" id="ARBA00022980"/>
    </source>
</evidence>
<dbReference type="Pfam" id="PF00673">
    <property type="entry name" value="Ribosomal_L5_C"/>
    <property type="match status" value="1"/>
</dbReference>
<reference evidence="9 10" key="1">
    <citation type="submission" date="2019-04" db="EMBL/GenBank/DDBJ databases">
        <authorList>
            <person name="Van Vliet M D."/>
        </authorList>
    </citation>
    <scope>NUCLEOTIDE SEQUENCE [LARGE SCALE GENOMIC DNA]</scope>
    <source>
        <strain evidence="9 10">F1</strain>
    </source>
</reference>
<evidence type="ECO:0000313" key="9">
    <source>
        <dbReference type="EMBL" id="VGO15776.1"/>
    </source>
</evidence>
<evidence type="ECO:0000256" key="3">
    <source>
        <dbReference type="ARBA" id="ARBA00023274"/>
    </source>
</evidence>
<keyword evidence="5" id="KW-0694">RNA-binding</keyword>
<comment type="function">
    <text evidence="5">This is 1 of the proteins that bind and probably mediate the attachment of the 5S RNA into the large ribosomal subunit, where it forms part of the central protuberance. In the 70S ribosome it contacts protein S13 of the 30S subunit (bridge B1b), connecting the 2 subunits; this bridge is implicated in subunit movement. Contacts the P site tRNA; the 5S rRNA and some of its associated proteins might help stabilize positioning of ribosome-bound tRNAs.</text>
</comment>
<evidence type="ECO:0000256" key="6">
    <source>
        <dbReference type="RuleBase" id="RU003930"/>
    </source>
</evidence>
<keyword evidence="3 5" id="KW-0687">Ribonucleoprotein</keyword>
<dbReference type="EMBL" id="CAAHFG010000003">
    <property type="protein sequence ID" value="VGO15776.1"/>
    <property type="molecule type" value="Genomic_DNA"/>
</dbReference>
<evidence type="ECO:0000259" key="8">
    <source>
        <dbReference type="Pfam" id="PF00673"/>
    </source>
</evidence>
<dbReference type="GO" id="GO:0000049">
    <property type="term" value="F:tRNA binding"/>
    <property type="evidence" value="ECO:0007669"/>
    <property type="project" value="UniProtKB-UniRule"/>
</dbReference>
<dbReference type="NCBIfam" id="NF000585">
    <property type="entry name" value="PRK00010.1"/>
    <property type="match status" value="1"/>
</dbReference>
<feature type="domain" description="Large ribosomal subunit protein uL5 N-terminal" evidence="7">
    <location>
        <begin position="26"/>
        <end position="80"/>
    </location>
</feature>
<dbReference type="FunFam" id="3.30.1440.10:FF:000001">
    <property type="entry name" value="50S ribosomal protein L5"/>
    <property type="match status" value="1"/>
</dbReference>
<dbReference type="PIRSF" id="PIRSF002161">
    <property type="entry name" value="Ribosomal_L5"/>
    <property type="match status" value="1"/>
</dbReference>
<dbReference type="InterPro" id="IPR020930">
    <property type="entry name" value="Ribosomal_uL5_bac-type"/>
</dbReference>
<organism evidence="9 10">
    <name type="scientific">Pontiella desulfatans</name>
    <dbReference type="NCBI Taxonomy" id="2750659"/>
    <lineage>
        <taxon>Bacteria</taxon>
        <taxon>Pseudomonadati</taxon>
        <taxon>Kiritimatiellota</taxon>
        <taxon>Kiritimatiellia</taxon>
        <taxon>Kiritimatiellales</taxon>
        <taxon>Pontiellaceae</taxon>
        <taxon>Pontiella</taxon>
    </lineage>
</organism>
<comment type="subunit">
    <text evidence="5">Part of the 50S ribosomal subunit; part of the 5S rRNA/L5/L18/L25 subcomplex. Contacts the 5S rRNA and the P site tRNA. Forms a bridge to the 30S subunit in the 70S ribosome.</text>
</comment>
<keyword evidence="5" id="KW-0820">tRNA-binding</keyword>
<dbReference type="AlphaFoldDB" id="A0A6C2U8P8"/>
<keyword evidence="2 5" id="KW-0689">Ribosomal protein</keyword>
<dbReference type="InterPro" id="IPR002132">
    <property type="entry name" value="Ribosomal_uL5"/>
</dbReference>
<dbReference type="InterPro" id="IPR031309">
    <property type="entry name" value="Ribosomal_uL5_C"/>
</dbReference>
<proteinExistence type="inferred from homology"/>
<evidence type="ECO:0000313" key="10">
    <source>
        <dbReference type="Proteomes" id="UP000366872"/>
    </source>
</evidence>
<evidence type="ECO:0000256" key="4">
    <source>
        <dbReference type="ARBA" id="ARBA00035245"/>
    </source>
</evidence>
<dbReference type="PANTHER" id="PTHR11994">
    <property type="entry name" value="60S RIBOSOMAL PROTEIN L11-RELATED"/>
    <property type="match status" value="1"/>
</dbReference>
<dbReference type="GO" id="GO:1990904">
    <property type="term" value="C:ribonucleoprotein complex"/>
    <property type="evidence" value="ECO:0007669"/>
    <property type="project" value="UniProtKB-KW"/>
</dbReference>
<dbReference type="PROSITE" id="PS00358">
    <property type="entry name" value="RIBOSOMAL_L5"/>
    <property type="match status" value="1"/>
</dbReference>
<dbReference type="GO" id="GO:0003735">
    <property type="term" value="F:structural constituent of ribosome"/>
    <property type="evidence" value="ECO:0007669"/>
    <property type="project" value="InterPro"/>
</dbReference>
<dbReference type="GO" id="GO:0019843">
    <property type="term" value="F:rRNA binding"/>
    <property type="evidence" value="ECO:0007669"/>
    <property type="project" value="UniProtKB-UniRule"/>
</dbReference>
<keyword evidence="5" id="KW-0699">rRNA-binding</keyword>
<protein>
    <recommendedName>
        <fullName evidence="4 5">Large ribosomal subunit protein uL5</fullName>
    </recommendedName>
</protein>
<dbReference type="Proteomes" id="UP000366872">
    <property type="component" value="Unassembled WGS sequence"/>
</dbReference>
<name>A0A6C2U8P8_PONDE</name>
<evidence type="ECO:0000259" key="7">
    <source>
        <dbReference type="Pfam" id="PF00281"/>
    </source>
</evidence>
<keyword evidence="10" id="KW-1185">Reference proteome</keyword>
<dbReference type="InterPro" id="IPR022803">
    <property type="entry name" value="Ribosomal_uL5_dom_sf"/>
</dbReference>
<accession>A0A6C2U8P8</accession>
<dbReference type="GO" id="GO:0005840">
    <property type="term" value="C:ribosome"/>
    <property type="evidence" value="ECO:0007669"/>
    <property type="project" value="UniProtKB-KW"/>
</dbReference>
<evidence type="ECO:0000256" key="5">
    <source>
        <dbReference type="HAMAP-Rule" id="MF_01333"/>
    </source>
</evidence>
<sequence>MAPTLKTKYKDAVAPKLMESQGYSSKMQVPAIKKIVLNLCVSVDHDRDTLTALAEDLGKITGQKAVITKAKKSVSNFKLREGMSIGARVTLRGDRMYEFMDRLVNVTLPRIRDFRGIPGNSFDGQGNYSMGLQEQTVFPEIDPDKVKKTHGMDITFVTSATRDDEARELLSLMGMPFKTGNE</sequence>
<gene>
    <name evidence="5 9" type="primary">rplE</name>
    <name evidence="9" type="ORF">PDESU_04361</name>
</gene>
<dbReference type="SUPFAM" id="SSF55282">
    <property type="entry name" value="RL5-like"/>
    <property type="match status" value="1"/>
</dbReference>
<dbReference type="InterPro" id="IPR031310">
    <property type="entry name" value="Ribosomal_uL5_N"/>
</dbReference>
<dbReference type="RefSeq" id="WP_136081349.1">
    <property type="nucleotide sequence ID" value="NZ_CAAHFG010000003.1"/>
</dbReference>
<dbReference type="Gene3D" id="3.30.1440.10">
    <property type="match status" value="1"/>
</dbReference>
<evidence type="ECO:0000256" key="1">
    <source>
        <dbReference type="ARBA" id="ARBA00008553"/>
    </source>
</evidence>
<dbReference type="InterPro" id="IPR020929">
    <property type="entry name" value="Ribosomal_uL5_CS"/>
</dbReference>
<comment type="similarity">
    <text evidence="1 5 6">Belongs to the universal ribosomal protein uL5 family.</text>
</comment>
<dbReference type="GO" id="GO:0006412">
    <property type="term" value="P:translation"/>
    <property type="evidence" value="ECO:0007669"/>
    <property type="project" value="UniProtKB-UniRule"/>
</dbReference>
<dbReference type="Pfam" id="PF00281">
    <property type="entry name" value="Ribosomal_L5"/>
    <property type="match status" value="1"/>
</dbReference>